<accession>A0A382J0C8</accession>
<proteinExistence type="predicted"/>
<dbReference type="EMBL" id="UINC01070589">
    <property type="protein sequence ID" value="SVC04857.1"/>
    <property type="molecule type" value="Genomic_DNA"/>
</dbReference>
<organism evidence="1">
    <name type="scientific">marine metagenome</name>
    <dbReference type="NCBI Taxonomy" id="408172"/>
    <lineage>
        <taxon>unclassified sequences</taxon>
        <taxon>metagenomes</taxon>
        <taxon>ecological metagenomes</taxon>
    </lineage>
</organism>
<name>A0A382J0C8_9ZZZZ</name>
<protein>
    <submittedName>
        <fullName evidence="1">Uncharacterized protein</fullName>
    </submittedName>
</protein>
<feature type="non-terminal residue" evidence="1">
    <location>
        <position position="31"/>
    </location>
</feature>
<evidence type="ECO:0000313" key="1">
    <source>
        <dbReference type="EMBL" id="SVC04857.1"/>
    </source>
</evidence>
<gene>
    <name evidence="1" type="ORF">METZ01_LOCUS257711</name>
</gene>
<reference evidence="1" key="1">
    <citation type="submission" date="2018-05" db="EMBL/GenBank/DDBJ databases">
        <authorList>
            <person name="Lanie J.A."/>
            <person name="Ng W.-L."/>
            <person name="Kazmierczak K.M."/>
            <person name="Andrzejewski T.M."/>
            <person name="Davidsen T.M."/>
            <person name="Wayne K.J."/>
            <person name="Tettelin H."/>
            <person name="Glass J.I."/>
            <person name="Rusch D."/>
            <person name="Podicherti R."/>
            <person name="Tsui H.-C.T."/>
            <person name="Winkler M.E."/>
        </authorList>
    </citation>
    <scope>NUCLEOTIDE SEQUENCE</scope>
</reference>
<dbReference type="AlphaFoldDB" id="A0A382J0C8"/>
<sequence>MPSMNTKSIQRTKTLIGLTQQGLSDFFVWVQ</sequence>